<evidence type="ECO:0008006" key="3">
    <source>
        <dbReference type="Google" id="ProtNLM"/>
    </source>
</evidence>
<dbReference type="EMBL" id="KV453843">
    <property type="protein sequence ID" value="ODV89150.1"/>
    <property type="molecule type" value="Genomic_DNA"/>
</dbReference>
<dbReference type="Proteomes" id="UP000095023">
    <property type="component" value="Unassembled WGS sequence"/>
</dbReference>
<evidence type="ECO:0000313" key="1">
    <source>
        <dbReference type="EMBL" id="ODV89150.1"/>
    </source>
</evidence>
<gene>
    <name evidence="1" type="ORF">CANCADRAFT_53660</name>
</gene>
<dbReference type="OrthoDB" id="10252718at2759"/>
<keyword evidence="2" id="KW-1185">Reference proteome</keyword>
<dbReference type="AlphaFoldDB" id="A0A1E4TBL7"/>
<proteinExistence type="predicted"/>
<organism evidence="1 2">
    <name type="scientific">Tortispora caseinolytica NRRL Y-17796</name>
    <dbReference type="NCBI Taxonomy" id="767744"/>
    <lineage>
        <taxon>Eukaryota</taxon>
        <taxon>Fungi</taxon>
        <taxon>Dikarya</taxon>
        <taxon>Ascomycota</taxon>
        <taxon>Saccharomycotina</taxon>
        <taxon>Trigonopsidomycetes</taxon>
        <taxon>Trigonopsidales</taxon>
        <taxon>Trigonopsidaceae</taxon>
        <taxon>Tortispora</taxon>
    </lineage>
</organism>
<reference evidence="2" key="1">
    <citation type="submission" date="2016-02" db="EMBL/GenBank/DDBJ databases">
        <title>Comparative genomics of biotechnologically important yeasts.</title>
        <authorList>
            <consortium name="DOE Joint Genome Institute"/>
            <person name="Riley R."/>
            <person name="Haridas S."/>
            <person name="Wolfe K.H."/>
            <person name="Lopes M.R."/>
            <person name="Hittinger C.T."/>
            <person name="Goker M."/>
            <person name="Salamov A."/>
            <person name="Wisecaver J."/>
            <person name="Long T.M."/>
            <person name="Aerts A.L."/>
            <person name="Barry K."/>
            <person name="Choi C."/>
            <person name="Clum A."/>
            <person name="Coughlan A.Y."/>
            <person name="Deshpande S."/>
            <person name="Douglass A.P."/>
            <person name="Hanson S.J."/>
            <person name="Klenk H.-P."/>
            <person name="Labutti K."/>
            <person name="Lapidus A."/>
            <person name="Lindquist E."/>
            <person name="Lipzen A."/>
            <person name="Meier-Kolthoff J.P."/>
            <person name="Ohm R.A."/>
            <person name="Otillar R.P."/>
            <person name="Pangilinan J."/>
            <person name="Peng Y."/>
            <person name="Rokas A."/>
            <person name="Rosa C.A."/>
            <person name="Scheuner C."/>
            <person name="Sibirny A.A."/>
            <person name="Slot J.C."/>
            <person name="Stielow J.B."/>
            <person name="Sun H."/>
            <person name="Kurtzman C.P."/>
            <person name="Blackwell M."/>
            <person name="Jeffries T.W."/>
            <person name="Grigoriev I.V."/>
        </authorList>
    </citation>
    <scope>NUCLEOTIDE SEQUENCE [LARGE SCALE GENOMIC DNA]</scope>
    <source>
        <strain evidence="2">NRRL Y-17796</strain>
    </source>
</reference>
<sequence length="94" mass="10983">MTGTKHPSFEKVSFDDIDYSKPGELLQAQESELREQWLKAEAFRQIQTVLSRCYRQQKTNSQENCRDIAEKYLEMLPKSNINGFLGIQRNDPSK</sequence>
<accession>A0A1E4TBL7</accession>
<name>A0A1E4TBL7_9ASCO</name>
<evidence type="ECO:0000313" key="2">
    <source>
        <dbReference type="Proteomes" id="UP000095023"/>
    </source>
</evidence>
<protein>
    <recommendedName>
        <fullName evidence="3">NADH-ubiquinone oxidoreductase 12 kDa subunit</fullName>
    </recommendedName>
</protein>